<dbReference type="Pfam" id="PF06144">
    <property type="entry name" value="DNA_pol3_delta"/>
    <property type="match status" value="1"/>
</dbReference>
<evidence type="ECO:0000259" key="9">
    <source>
        <dbReference type="Pfam" id="PF06144"/>
    </source>
</evidence>
<feature type="domain" description="DNA polymerase III delta subunit-like C-terminal" evidence="10">
    <location>
        <begin position="215"/>
        <end position="318"/>
    </location>
</feature>
<sequence length="339" mass="39015">MAQLPEIVLQELADNKFAPLYFLQGEEAFYIDQITDYVEEHALTPTERSFNQTVVYGKDVSMNQILETARRFPMMAMRQVLIVKEAQDITDFNRKSAQDQLLSYVSKPVPSTVLVFAYKHKTLDGRSALKKAIEKNAILVESKKLYDNKIPAWVKQYCRRKDYKIKEKAVALLSDHIGNDLTRIANELDKMMLNYDSDTEITEVMIAKHVGISREYNVFELQSALGKKEIFKANQIIHYFQSNPRNNPIIPIISMLFAYFTKVMLVHNNRGAGKQELARLLGVNPYFVTEYMLASQNYTPAKTRKIIEHLHQADLQSKGIDSVASEGEILRELVFKIMH</sequence>
<keyword evidence="4" id="KW-0548">Nucleotidyltransferase</keyword>
<keyword evidence="5" id="KW-0235">DNA replication</keyword>
<keyword evidence="12" id="KW-1185">Reference proteome</keyword>
<evidence type="ECO:0000313" key="12">
    <source>
        <dbReference type="Proteomes" id="UP001500298"/>
    </source>
</evidence>
<proteinExistence type="inferred from homology"/>
<feature type="domain" description="DNA polymerase III delta N-terminal" evidence="9">
    <location>
        <begin position="21"/>
        <end position="142"/>
    </location>
</feature>
<dbReference type="EMBL" id="BAABJX010000055">
    <property type="protein sequence ID" value="GAA4846969.1"/>
    <property type="molecule type" value="Genomic_DNA"/>
</dbReference>
<dbReference type="InterPro" id="IPR027417">
    <property type="entry name" value="P-loop_NTPase"/>
</dbReference>
<gene>
    <name evidence="11" type="primary">holA</name>
    <name evidence="11" type="ORF">GCM10023331_34610</name>
</gene>
<dbReference type="NCBIfam" id="TIGR01128">
    <property type="entry name" value="holA"/>
    <property type="match status" value="1"/>
</dbReference>
<dbReference type="PANTHER" id="PTHR34388:SF1">
    <property type="entry name" value="DNA POLYMERASE III SUBUNIT DELTA"/>
    <property type="match status" value="1"/>
</dbReference>
<protein>
    <recommendedName>
        <fullName evidence="2">DNA polymerase III subunit delta</fullName>
        <ecNumber evidence="1">2.7.7.7</ecNumber>
    </recommendedName>
</protein>
<dbReference type="Gene3D" id="1.20.272.10">
    <property type="match status" value="1"/>
</dbReference>
<dbReference type="Gene3D" id="1.10.8.60">
    <property type="match status" value="1"/>
</dbReference>
<evidence type="ECO:0000313" key="11">
    <source>
        <dbReference type="EMBL" id="GAA4846969.1"/>
    </source>
</evidence>
<organism evidence="11 12">
    <name type="scientific">Algivirga pacifica</name>
    <dbReference type="NCBI Taxonomy" id="1162670"/>
    <lineage>
        <taxon>Bacteria</taxon>
        <taxon>Pseudomonadati</taxon>
        <taxon>Bacteroidota</taxon>
        <taxon>Cytophagia</taxon>
        <taxon>Cytophagales</taxon>
        <taxon>Flammeovirgaceae</taxon>
        <taxon>Algivirga</taxon>
    </lineage>
</organism>
<comment type="caution">
    <text evidence="11">The sequence shown here is derived from an EMBL/GenBank/DDBJ whole genome shotgun (WGS) entry which is preliminary data.</text>
</comment>
<dbReference type="InterPro" id="IPR048466">
    <property type="entry name" value="DNA_pol3_delta-like_C"/>
</dbReference>
<evidence type="ECO:0000256" key="3">
    <source>
        <dbReference type="ARBA" id="ARBA00022679"/>
    </source>
</evidence>
<accession>A0ABP9DHV8</accession>
<dbReference type="RefSeq" id="WP_345374086.1">
    <property type="nucleotide sequence ID" value="NZ_BAABJX010000055.1"/>
</dbReference>
<comment type="similarity">
    <text evidence="7">Belongs to the DNA polymerase HolA subunit family.</text>
</comment>
<comment type="catalytic activity">
    <reaction evidence="8">
        <text>DNA(n) + a 2'-deoxyribonucleoside 5'-triphosphate = DNA(n+1) + diphosphate</text>
        <dbReference type="Rhea" id="RHEA:22508"/>
        <dbReference type="Rhea" id="RHEA-COMP:17339"/>
        <dbReference type="Rhea" id="RHEA-COMP:17340"/>
        <dbReference type="ChEBI" id="CHEBI:33019"/>
        <dbReference type="ChEBI" id="CHEBI:61560"/>
        <dbReference type="ChEBI" id="CHEBI:173112"/>
        <dbReference type="EC" id="2.7.7.7"/>
    </reaction>
</comment>
<evidence type="ECO:0000256" key="1">
    <source>
        <dbReference type="ARBA" id="ARBA00012417"/>
    </source>
</evidence>
<evidence type="ECO:0000259" key="10">
    <source>
        <dbReference type="Pfam" id="PF21694"/>
    </source>
</evidence>
<keyword evidence="6" id="KW-0239">DNA-directed DNA polymerase</keyword>
<evidence type="ECO:0000256" key="7">
    <source>
        <dbReference type="ARBA" id="ARBA00034754"/>
    </source>
</evidence>
<evidence type="ECO:0000256" key="2">
    <source>
        <dbReference type="ARBA" id="ARBA00017703"/>
    </source>
</evidence>
<dbReference type="SUPFAM" id="SSF48019">
    <property type="entry name" value="post-AAA+ oligomerization domain-like"/>
    <property type="match status" value="1"/>
</dbReference>
<dbReference type="Pfam" id="PF21694">
    <property type="entry name" value="DNA_pol3_delta_C"/>
    <property type="match status" value="1"/>
</dbReference>
<dbReference type="EC" id="2.7.7.7" evidence="1"/>
<evidence type="ECO:0000256" key="6">
    <source>
        <dbReference type="ARBA" id="ARBA00022932"/>
    </source>
</evidence>
<dbReference type="PANTHER" id="PTHR34388">
    <property type="entry name" value="DNA POLYMERASE III SUBUNIT DELTA"/>
    <property type="match status" value="1"/>
</dbReference>
<dbReference type="Gene3D" id="3.40.50.300">
    <property type="entry name" value="P-loop containing nucleotide triphosphate hydrolases"/>
    <property type="match status" value="1"/>
</dbReference>
<name>A0ABP9DHV8_9BACT</name>
<dbReference type="InterPro" id="IPR005790">
    <property type="entry name" value="DNA_polIII_delta"/>
</dbReference>
<reference evidence="12" key="1">
    <citation type="journal article" date="2019" name="Int. J. Syst. Evol. Microbiol.">
        <title>The Global Catalogue of Microorganisms (GCM) 10K type strain sequencing project: providing services to taxonomists for standard genome sequencing and annotation.</title>
        <authorList>
            <consortium name="The Broad Institute Genomics Platform"/>
            <consortium name="The Broad Institute Genome Sequencing Center for Infectious Disease"/>
            <person name="Wu L."/>
            <person name="Ma J."/>
        </authorList>
    </citation>
    <scope>NUCLEOTIDE SEQUENCE [LARGE SCALE GENOMIC DNA]</scope>
    <source>
        <strain evidence="12">JCM 18326</strain>
    </source>
</reference>
<dbReference type="SUPFAM" id="SSF52540">
    <property type="entry name" value="P-loop containing nucleoside triphosphate hydrolases"/>
    <property type="match status" value="1"/>
</dbReference>
<keyword evidence="3" id="KW-0808">Transferase</keyword>
<dbReference type="Proteomes" id="UP001500298">
    <property type="component" value="Unassembled WGS sequence"/>
</dbReference>
<evidence type="ECO:0000256" key="4">
    <source>
        <dbReference type="ARBA" id="ARBA00022695"/>
    </source>
</evidence>
<evidence type="ECO:0000256" key="5">
    <source>
        <dbReference type="ARBA" id="ARBA00022705"/>
    </source>
</evidence>
<evidence type="ECO:0000256" key="8">
    <source>
        <dbReference type="ARBA" id="ARBA00049244"/>
    </source>
</evidence>
<dbReference type="InterPro" id="IPR008921">
    <property type="entry name" value="DNA_pol3_clamp-load_cplx_C"/>
</dbReference>
<dbReference type="InterPro" id="IPR010372">
    <property type="entry name" value="DNA_pol3_delta_N"/>
</dbReference>